<dbReference type="Pfam" id="PF00908">
    <property type="entry name" value="dTDP_sugar_isom"/>
    <property type="match status" value="1"/>
</dbReference>
<accession>A0ABW5DSE9</accession>
<evidence type="ECO:0000256" key="3">
    <source>
        <dbReference type="ARBA" id="ARBA00012098"/>
    </source>
</evidence>
<reference evidence="7" key="1">
    <citation type="journal article" date="2019" name="Int. J. Syst. Evol. Microbiol.">
        <title>The Global Catalogue of Microorganisms (GCM) 10K type strain sequencing project: providing services to taxonomists for standard genome sequencing and annotation.</title>
        <authorList>
            <consortium name="The Broad Institute Genomics Platform"/>
            <consortium name="The Broad Institute Genome Sequencing Center for Infectious Disease"/>
            <person name="Wu L."/>
            <person name="Ma J."/>
        </authorList>
    </citation>
    <scope>NUCLEOTIDE SEQUENCE [LARGE SCALE GENOMIC DNA]</scope>
    <source>
        <strain evidence="7">CGMCC 1.19062</strain>
    </source>
</reference>
<dbReference type="GO" id="GO:0008830">
    <property type="term" value="F:dTDP-4-dehydrorhamnose 3,5-epimerase activity"/>
    <property type="evidence" value="ECO:0007669"/>
    <property type="project" value="UniProtKB-EC"/>
</dbReference>
<comment type="caution">
    <text evidence="6">The sequence shown here is derived from an EMBL/GenBank/DDBJ whole genome shotgun (WGS) entry which is preliminary data.</text>
</comment>
<dbReference type="InterPro" id="IPR011051">
    <property type="entry name" value="RmlC_Cupin_sf"/>
</dbReference>
<dbReference type="InterPro" id="IPR000888">
    <property type="entry name" value="RmlC-like"/>
</dbReference>
<dbReference type="Gene3D" id="2.60.120.10">
    <property type="entry name" value="Jelly Rolls"/>
    <property type="match status" value="1"/>
</dbReference>
<evidence type="ECO:0000256" key="2">
    <source>
        <dbReference type="ARBA" id="ARBA00001997"/>
    </source>
</evidence>
<dbReference type="PANTHER" id="PTHR21047">
    <property type="entry name" value="DTDP-6-DEOXY-D-GLUCOSE-3,5 EPIMERASE"/>
    <property type="match status" value="1"/>
</dbReference>
<evidence type="ECO:0000256" key="4">
    <source>
        <dbReference type="ARBA" id="ARBA00019595"/>
    </source>
</evidence>
<name>A0ABW5DSE9_9PROT</name>
<comment type="catalytic activity">
    <reaction evidence="1 5">
        <text>dTDP-4-dehydro-6-deoxy-alpha-D-glucose = dTDP-4-dehydro-beta-L-rhamnose</text>
        <dbReference type="Rhea" id="RHEA:16969"/>
        <dbReference type="ChEBI" id="CHEBI:57649"/>
        <dbReference type="ChEBI" id="CHEBI:62830"/>
        <dbReference type="EC" id="5.1.3.13"/>
    </reaction>
</comment>
<dbReference type="InterPro" id="IPR014710">
    <property type="entry name" value="RmlC-like_jellyroll"/>
</dbReference>
<organism evidence="6 7">
    <name type="scientific">Lacibacterium aquatile</name>
    <dbReference type="NCBI Taxonomy" id="1168082"/>
    <lineage>
        <taxon>Bacteria</taxon>
        <taxon>Pseudomonadati</taxon>
        <taxon>Pseudomonadota</taxon>
        <taxon>Alphaproteobacteria</taxon>
        <taxon>Rhodospirillales</taxon>
        <taxon>Rhodospirillaceae</taxon>
    </lineage>
</organism>
<comment type="subunit">
    <text evidence="5">Homodimer.</text>
</comment>
<protein>
    <recommendedName>
        <fullName evidence="4 5">dTDP-4-dehydrorhamnose 3,5-epimerase</fullName>
        <ecNumber evidence="3 5">5.1.3.13</ecNumber>
    </recommendedName>
    <alternativeName>
        <fullName evidence="5">Thymidine diphospho-4-keto-rhamnose 3,5-epimerase</fullName>
    </alternativeName>
</protein>
<dbReference type="EMBL" id="JBHUIP010000012">
    <property type="protein sequence ID" value="MFD2263553.1"/>
    <property type="molecule type" value="Genomic_DNA"/>
</dbReference>
<gene>
    <name evidence="6" type="primary">rfbC</name>
    <name evidence="6" type="ORF">ACFSM5_11690</name>
</gene>
<proteinExistence type="inferred from homology"/>
<evidence type="ECO:0000256" key="1">
    <source>
        <dbReference type="ARBA" id="ARBA00001298"/>
    </source>
</evidence>
<dbReference type="SUPFAM" id="SSF51182">
    <property type="entry name" value="RmlC-like cupins"/>
    <property type="match status" value="1"/>
</dbReference>
<dbReference type="EC" id="5.1.3.13" evidence="3 5"/>
<evidence type="ECO:0000256" key="5">
    <source>
        <dbReference type="RuleBase" id="RU364069"/>
    </source>
</evidence>
<dbReference type="RefSeq" id="WP_379876572.1">
    <property type="nucleotide sequence ID" value="NZ_JBHUIP010000012.1"/>
</dbReference>
<comment type="similarity">
    <text evidence="5">Belongs to the dTDP-4-dehydrorhamnose 3,5-epimerase family.</text>
</comment>
<dbReference type="CDD" id="cd00438">
    <property type="entry name" value="cupin_RmlC"/>
    <property type="match status" value="1"/>
</dbReference>
<dbReference type="PANTHER" id="PTHR21047:SF2">
    <property type="entry name" value="THYMIDINE DIPHOSPHO-4-KETO-RHAMNOSE 3,5-EPIMERASE"/>
    <property type="match status" value="1"/>
</dbReference>
<dbReference type="NCBIfam" id="TIGR01221">
    <property type="entry name" value="rmlC"/>
    <property type="match status" value="1"/>
</dbReference>
<evidence type="ECO:0000313" key="7">
    <source>
        <dbReference type="Proteomes" id="UP001597295"/>
    </source>
</evidence>
<sequence length="190" mass="21197">MRCETLAIPDAKLLVPNRHGDERGYFVESYNRNTLAAAGITDDFVQDDESLSTSAGTVRGMHCQIDPMQQAKLVRVLRGRILDIIVDLRVGSPSFGRHVAVELTAEKGEQLYVPRGFAHGFCTLTQETVVFYKKTAFWNLDLEVGVRWNDPALALPWPVTETEAIVSAKDRELPLLADLPQHFAFEQVSA</sequence>
<keyword evidence="7" id="KW-1185">Reference proteome</keyword>
<evidence type="ECO:0000313" key="6">
    <source>
        <dbReference type="EMBL" id="MFD2263553.1"/>
    </source>
</evidence>
<keyword evidence="5 6" id="KW-0413">Isomerase</keyword>
<dbReference type="Proteomes" id="UP001597295">
    <property type="component" value="Unassembled WGS sequence"/>
</dbReference>
<comment type="function">
    <text evidence="2 5">Catalyzes the epimerization of the C3' and C5'positions of dTDP-6-deoxy-D-xylo-4-hexulose, forming dTDP-6-deoxy-L-lyxo-4-hexulose.</text>
</comment>
<comment type="pathway">
    <text evidence="5">Carbohydrate biosynthesis; dTDP-L-rhamnose biosynthesis.</text>
</comment>